<proteinExistence type="predicted"/>
<evidence type="ECO:0000256" key="1">
    <source>
        <dbReference type="SAM" id="Phobius"/>
    </source>
</evidence>
<keyword evidence="3" id="KW-1185">Reference proteome</keyword>
<accession>A0A179D589</accession>
<feature type="transmembrane region" description="Helical" evidence="1">
    <location>
        <begin position="430"/>
        <end position="449"/>
    </location>
</feature>
<protein>
    <submittedName>
        <fullName evidence="2">Uncharacterized protein</fullName>
    </submittedName>
</protein>
<comment type="caution">
    <text evidence="2">The sequence shown here is derived from an EMBL/GenBank/DDBJ whole genome shotgun (WGS) entry which is preliminary data.</text>
</comment>
<dbReference type="AlphaFoldDB" id="A0A179D589"/>
<feature type="transmembrane region" description="Helical" evidence="1">
    <location>
        <begin position="335"/>
        <end position="358"/>
    </location>
</feature>
<name>A0A179D589_9BACT</name>
<keyword evidence="1" id="KW-1133">Transmembrane helix</keyword>
<organism evidence="2 3">
    <name type="scientific">Thermosulfurimonas dismutans</name>
    <dbReference type="NCBI Taxonomy" id="999894"/>
    <lineage>
        <taxon>Bacteria</taxon>
        <taxon>Pseudomonadati</taxon>
        <taxon>Thermodesulfobacteriota</taxon>
        <taxon>Thermodesulfobacteria</taxon>
        <taxon>Thermodesulfobacteriales</taxon>
        <taxon>Thermodesulfobacteriaceae</taxon>
        <taxon>Thermosulfurimonas</taxon>
    </lineage>
</organism>
<sequence>MGLEISGLPEKTPVKLYDTSGKLLLAYPPLPSRDLLLIFPWQPRETYHLVAGSFSLRLQSPDSRPLAEIEVFAPLGSPGRRFLIFETGPIKPEEFVILSKDPCPEVGFLITSFVSELPVRIPTFEKTLVLSGEFDRHLFHHRICLAPEVPRRITLITGKRRLSLLFKRMVFDLKGKVKLVSWRVPTEESGYSLRYRREGLLVVPNPLFERLGYLLGIKAQGFSRYAPFAYQTLVLKNLTGSPLNLLVKADFLDPKTGKPVPGFYPPRFGMIGHFKKPLALVYLPPHGNAQVVLPIYVEGVSPGEYVARVAVYPLGEEKPLFVKARRIGVTRGSPWLAAGLLMILATGALYSGAIFLGLRRLLSGFNLRELSLVALAGAVAFGLDFLGGLLSNILYAFLGPFNILVGGLVTEVVHYAVFTAVLVLVPRPGFATLSGLLHYLMGLTLFGGLRATDPFFLGARLFVIEACLFLFRGYRRPWGGRTVLALAIADAINTLTSLVLHMTFYRLFFPGWYLWLSLLVKGFLYTLIGAWLGARMGKHLLGMER</sequence>
<evidence type="ECO:0000313" key="2">
    <source>
        <dbReference type="EMBL" id="OAQ21206.1"/>
    </source>
</evidence>
<feature type="transmembrane region" description="Helical" evidence="1">
    <location>
        <begin position="483"/>
        <end position="506"/>
    </location>
</feature>
<feature type="transmembrane region" description="Helical" evidence="1">
    <location>
        <begin position="403"/>
        <end position="425"/>
    </location>
</feature>
<reference evidence="2 3" key="1">
    <citation type="submission" date="2016-04" db="EMBL/GenBank/DDBJ databases">
        <title>Genome analysis of Thermosulfurimonas dismutans, the first thermophilic sulfur-disproportionating bacterium of the phylum Thermodesulfobacteria.</title>
        <authorList>
            <person name="Mardanov A.V."/>
            <person name="Beletsky A.V."/>
            <person name="Kadnikov V.V."/>
            <person name="Slobodkin A.I."/>
            <person name="Ravin N.V."/>
        </authorList>
    </citation>
    <scope>NUCLEOTIDE SEQUENCE [LARGE SCALE GENOMIC DNA]</scope>
    <source>
        <strain evidence="2 3">S95</strain>
    </source>
</reference>
<feature type="transmembrane region" description="Helical" evidence="1">
    <location>
        <begin position="512"/>
        <end position="534"/>
    </location>
</feature>
<feature type="transmembrane region" description="Helical" evidence="1">
    <location>
        <begin position="455"/>
        <end position="471"/>
    </location>
</feature>
<feature type="transmembrane region" description="Helical" evidence="1">
    <location>
        <begin position="370"/>
        <end position="397"/>
    </location>
</feature>
<keyword evidence="1" id="KW-0472">Membrane</keyword>
<dbReference type="Proteomes" id="UP000078390">
    <property type="component" value="Unassembled WGS sequence"/>
</dbReference>
<dbReference type="EMBL" id="LWLG01000002">
    <property type="protein sequence ID" value="OAQ21206.1"/>
    <property type="molecule type" value="Genomic_DNA"/>
</dbReference>
<keyword evidence="1" id="KW-0812">Transmembrane</keyword>
<dbReference type="STRING" id="999894.TDIS_0426"/>
<gene>
    <name evidence="2" type="ORF">TDIS_0426</name>
</gene>
<evidence type="ECO:0000313" key="3">
    <source>
        <dbReference type="Proteomes" id="UP000078390"/>
    </source>
</evidence>